<dbReference type="AlphaFoldDB" id="A0AAE0NAV9"/>
<protein>
    <submittedName>
        <fullName evidence="2">Uncharacterized protein</fullName>
    </submittedName>
</protein>
<name>A0AAE0NAV9_9PEZI</name>
<feature type="transmembrane region" description="Helical" evidence="1">
    <location>
        <begin position="7"/>
        <end position="26"/>
    </location>
</feature>
<proteinExistence type="predicted"/>
<feature type="non-terminal residue" evidence="2">
    <location>
        <position position="572"/>
    </location>
</feature>
<reference evidence="2" key="2">
    <citation type="submission" date="2023-06" db="EMBL/GenBank/DDBJ databases">
        <authorList>
            <consortium name="Lawrence Berkeley National Laboratory"/>
            <person name="Haridas S."/>
            <person name="Hensen N."/>
            <person name="Bonometti L."/>
            <person name="Westerberg I."/>
            <person name="Brannstrom I.O."/>
            <person name="Guillou S."/>
            <person name="Cros-Aarteil S."/>
            <person name="Calhoun S."/>
            <person name="Kuo A."/>
            <person name="Mondo S."/>
            <person name="Pangilinan J."/>
            <person name="Riley R."/>
            <person name="Labutti K."/>
            <person name="Andreopoulos B."/>
            <person name="Lipzen A."/>
            <person name="Chen C."/>
            <person name="Yanf M."/>
            <person name="Daum C."/>
            <person name="Ng V."/>
            <person name="Clum A."/>
            <person name="Steindorff A."/>
            <person name="Ohm R."/>
            <person name="Martin F."/>
            <person name="Silar P."/>
            <person name="Natvig D."/>
            <person name="Lalanne C."/>
            <person name="Gautier V."/>
            <person name="Ament-Velasquez S.L."/>
            <person name="Kruys A."/>
            <person name="Hutchinson M.I."/>
            <person name="Powell A.J."/>
            <person name="Barry K."/>
            <person name="Miller A.N."/>
            <person name="Grigoriev I.V."/>
            <person name="Debuchy R."/>
            <person name="Gladieux P."/>
            <person name="Thoren M.H."/>
            <person name="Johannesson H."/>
        </authorList>
    </citation>
    <scope>NUCLEOTIDE SEQUENCE</scope>
    <source>
        <strain evidence="2">CBS 958.72</strain>
    </source>
</reference>
<feature type="transmembrane region" description="Helical" evidence="1">
    <location>
        <begin position="525"/>
        <end position="546"/>
    </location>
</feature>
<evidence type="ECO:0000313" key="2">
    <source>
        <dbReference type="EMBL" id="KAK3377186.1"/>
    </source>
</evidence>
<keyword evidence="1" id="KW-0812">Transmembrane</keyword>
<keyword evidence="3" id="KW-1185">Reference proteome</keyword>
<comment type="caution">
    <text evidence="2">The sequence shown here is derived from an EMBL/GenBank/DDBJ whole genome shotgun (WGS) entry which is preliminary data.</text>
</comment>
<feature type="transmembrane region" description="Helical" evidence="1">
    <location>
        <begin position="46"/>
        <end position="66"/>
    </location>
</feature>
<accession>A0AAE0NAV9</accession>
<keyword evidence="1" id="KW-0472">Membrane</keyword>
<dbReference type="PANTHER" id="PTHR35043">
    <property type="entry name" value="TRANSCRIPTION FACTOR DOMAIN-CONTAINING PROTEIN"/>
    <property type="match status" value="1"/>
</dbReference>
<feature type="transmembrane region" description="Helical" evidence="1">
    <location>
        <begin position="454"/>
        <end position="476"/>
    </location>
</feature>
<gene>
    <name evidence="2" type="ORF">B0T24DRAFT_524400</name>
</gene>
<evidence type="ECO:0000256" key="1">
    <source>
        <dbReference type="SAM" id="Phobius"/>
    </source>
</evidence>
<feature type="transmembrane region" description="Helical" evidence="1">
    <location>
        <begin position="488"/>
        <end position="510"/>
    </location>
</feature>
<dbReference type="EMBL" id="JAULSN010000003">
    <property type="protein sequence ID" value="KAK3377186.1"/>
    <property type="molecule type" value="Genomic_DNA"/>
</dbReference>
<reference evidence="2" key="1">
    <citation type="journal article" date="2023" name="Mol. Phylogenet. Evol.">
        <title>Genome-scale phylogeny and comparative genomics of the fungal order Sordariales.</title>
        <authorList>
            <person name="Hensen N."/>
            <person name="Bonometti L."/>
            <person name="Westerberg I."/>
            <person name="Brannstrom I.O."/>
            <person name="Guillou S."/>
            <person name="Cros-Aarteil S."/>
            <person name="Calhoun S."/>
            <person name="Haridas S."/>
            <person name="Kuo A."/>
            <person name="Mondo S."/>
            <person name="Pangilinan J."/>
            <person name="Riley R."/>
            <person name="LaButti K."/>
            <person name="Andreopoulos B."/>
            <person name="Lipzen A."/>
            <person name="Chen C."/>
            <person name="Yan M."/>
            <person name="Daum C."/>
            <person name="Ng V."/>
            <person name="Clum A."/>
            <person name="Steindorff A."/>
            <person name="Ohm R.A."/>
            <person name="Martin F."/>
            <person name="Silar P."/>
            <person name="Natvig D.O."/>
            <person name="Lalanne C."/>
            <person name="Gautier V."/>
            <person name="Ament-Velasquez S.L."/>
            <person name="Kruys A."/>
            <person name="Hutchinson M.I."/>
            <person name="Powell A.J."/>
            <person name="Barry K."/>
            <person name="Miller A.N."/>
            <person name="Grigoriev I.V."/>
            <person name="Debuchy R."/>
            <person name="Gladieux P."/>
            <person name="Hiltunen Thoren M."/>
            <person name="Johannesson H."/>
        </authorList>
    </citation>
    <scope>NUCLEOTIDE SEQUENCE</scope>
    <source>
        <strain evidence="2">CBS 958.72</strain>
    </source>
</reference>
<dbReference type="Proteomes" id="UP001287356">
    <property type="component" value="Unassembled WGS sequence"/>
</dbReference>
<sequence length="572" mass="64437">SPETRGTLAILWSCLVTLVACIYTALHLNIPVVSGTWNRFLQKAKWTVIALFAPELVLYIASDQFFQARRFQRDMKVLLQERGYREGDPDESTYSLKFCFFVVMGGFQASIEDIYPSPGAMGVWMKPLDTLCSLSTLGILQLARTGHFVTISEAEIDDKSKADIIQKFLVVTQVTWMAVQCAFRAAWGLPISLLEIHTLVHVVCALAMYIFWFRKLANIGEPKVVDTEPFQDALALMVQEQLCHSQNYATVLYPSDSGRNHSDISVNIHKGNTERLPCGWGLPNLGIYLQTEVAFPGSRALLSSLLDSIRSEDCSQTIPAEEKAFTLDILTRLRSAGKAVQNLGLDISAIRRISNVINSMPNGDQFQELNVLFSLARDSALKKLSPQDMIRAERVVNMIQEIDKGPIQHPQLYLNNSTVWRYPELKYNESLHHNSHVSVGPGMFALLETQQDGVLSHFLLAILLPVLYGGVHLTALRYEFATDIESRLWMISCCVIMSAFLPTSLISWFLGKLENLSPTFEDIGIKYWLMGLVFLAYIFSRVFIIVESFLSIRSLPVGVYWMPSWLQVVPHL</sequence>
<feature type="transmembrane region" description="Helical" evidence="1">
    <location>
        <begin position="193"/>
        <end position="213"/>
    </location>
</feature>
<keyword evidence="1" id="KW-1133">Transmembrane helix</keyword>
<dbReference type="PANTHER" id="PTHR35043:SF7">
    <property type="entry name" value="TRANSCRIPTION FACTOR DOMAIN-CONTAINING PROTEIN"/>
    <property type="match status" value="1"/>
</dbReference>
<organism evidence="2 3">
    <name type="scientific">Lasiosphaeria ovina</name>
    <dbReference type="NCBI Taxonomy" id="92902"/>
    <lineage>
        <taxon>Eukaryota</taxon>
        <taxon>Fungi</taxon>
        <taxon>Dikarya</taxon>
        <taxon>Ascomycota</taxon>
        <taxon>Pezizomycotina</taxon>
        <taxon>Sordariomycetes</taxon>
        <taxon>Sordariomycetidae</taxon>
        <taxon>Sordariales</taxon>
        <taxon>Lasiosphaeriaceae</taxon>
        <taxon>Lasiosphaeria</taxon>
    </lineage>
</organism>
<evidence type="ECO:0000313" key="3">
    <source>
        <dbReference type="Proteomes" id="UP001287356"/>
    </source>
</evidence>